<dbReference type="EMBL" id="JACKXE010000001">
    <property type="protein sequence ID" value="MBB6626671.1"/>
    <property type="molecule type" value="Genomic_DNA"/>
</dbReference>
<reference evidence="1 2" key="1">
    <citation type="submission" date="2020-08" db="EMBL/GenBank/DDBJ databases">
        <authorList>
            <person name="Seo M.-J."/>
        </authorList>
    </citation>
    <scope>NUCLEOTIDE SEQUENCE [LARGE SCALE GENOMIC DNA]</scope>
    <source>
        <strain evidence="1 2">KIGAM211</strain>
    </source>
</reference>
<dbReference type="RefSeq" id="WP_185251919.1">
    <property type="nucleotide sequence ID" value="NZ_JACKXE010000001.1"/>
</dbReference>
<protein>
    <submittedName>
        <fullName evidence="1">Uncharacterized protein</fullName>
    </submittedName>
</protein>
<evidence type="ECO:0000313" key="2">
    <source>
        <dbReference type="Proteomes" id="UP000523955"/>
    </source>
</evidence>
<dbReference type="Proteomes" id="UP000523955">
    <property type="component" value="Unassembled WGS sequence"/>
</dbReference>
<organism evidence="1 2">
    <name type="scientific">Nocardioides luti</name>
    <dbReference type="NCBI Taxonomy" id="2761101"/>
    <lineage>
        <taxon>Bacteria</taxon>
        <taxon>Bacillati</taxon>
        <taxon>Actinomycetota</taxon>
        <taxon>Actinomycetes</taxon>
        <taxon>Propionibacteriales</taxon>
        <taxon>Nocardioidaceae</taxon>
        <taxon>Nocardioides</taxon>
    </lineage>
</organism>
<proteinExistence type="predicted"/>
<evidence type="ECO:0000313" key="1">
    <source>
        <dbReference type="EMBL" id="MBB6626671.1"/>
    </source>
</evidence>
<gene>
    <name evidence="1" type="ORF">H5V45_04975</name>
</gene>
<name>A0A7X0RE84_9ACTN</name>
<sequence>MFTTARFTRLGSTPLVAHSVTPLVHAVTRWPVESQQRARRNAMIASTALAQRRAEIDDVEEFLASLGGLPAAEVAAQAAHG</sequence>
<keyword evidence="2" id="KW-1185">Reference proteome</keyword>
<accession>A0A7X0RE84</accession>
<comment type="caution">
    <text evidence="1">The sequence shown here is derived from an EMBL/GenBank/DDBJ whole genome shotgun (WGS) entry which is preliminary data.</text>
</comment>
<dbReference type="AlphaFoldDB" id="A0A7X0RE84"/>